<evidence type="ECO:0000313" key="2">
    <source>
        <dbReference type="EMBL" id="KKW05722.1"/>
    </source>
</evidence>
<evidence type="ECO:0000313" key="3">
    <source>
        <dbReference type="Proteomes" id="UP000034119"/>
    </source>
</evidence>
<keyword evidence="1" id="KW-0472">Membrane</keyword>
<organism evidence="2 3">
    <name type="scientific">candidate division CPR1 bacterium GW2011_GWC1_49_13</name>
    <dbReference type="NCBI Taxonomy" id="1618342"/>
    <lineage>
        <taxon>Bacteria</taxon>
        <taxon>candidate division CPR1</taxon>
    </lineage>
</organism>
<protein>
    <recommendedName>
        <fullName evidence="4">DUF3800 domain-containing protein</fullName>
    </recommendedName>
</protein>
<sequence length="233" mass="27062">MLVACDESYTPSGPYLVFTSIWVPISVSLNLIRNVYEFRIEEKVWGEISWKKTTPNYLENYKKFIKIFISNSDVVFHTLLVPYKKSWFDIKKFFYGSDSAMRESHVGMLLAKRATTCKSNGIAEDFSFILDKDLITRTRFPNWPGLLRRKLDESGITPLIVTDCHSRTLPLIQAADLVAGATSTTWNKEVMNRQQQELIGCIENESKVKLENYDIYPPGFKDKKINNWLWRPM</sequence>
<evidence type="ECO:0000256" key="1">
    <source>
        <dbReference type="SAM" id="Phobius"/>
    </source>
</evidence>
<dbReference type="EMBL" id="LCPW01000010">
    <property type="protein sequence ID" value="KKW05722.1"/>
    <property type="molecule type" value="Genomic_DNA"/>
</dbReference>
<name>A0A0G1XT22_9BACT</name>
<dbReference type="AlphaFoldDB" id="A0A0G1XT22"/>
<gene>
    <name evidence="2" type="ORF">UY40_C0010G0019</name>
</gene>
<reference evidence="2 3" key="1">
    <citation type="journal article" date="2015" name="Nature">
        <title>rRNA introns, odd ribosomes, and small enigmatic genomes across a large radiation of phyla.</title>
        <authorList>
            <person name="Brown C.T."/>
            <person name="Hug L.A."/>
            <person name="Thomas B.C."/>
            <person name="Sharon I."/>
            <person name="Castelle C.J."/>
            <person name="Singh A."/>
            <person name="Wilkins M.J."/>
            <person name="Williams K.H."/>
            <person name="Banfield J.F."/>
        </authorList>
    </citation>
    <scope>NUCLEOTIDE SEQUENCE [LARGE SCALE GENOMIC DNA]</scope>
</reference>
<comment type="caution">
    <text evidence="2">The sequence shown here is derived from an EMBL/GenBank/DDBJ whole genome shotgun (WGS) entry which is preliminary data.</text>
</comment>
<feature type="transmembrane region" description="Helical" evidence="1">
    <location>
        <begin position="12"/>
        <end position="32"/>
    </location>
</feature>
<keyword evidence="1" id="KW-0812">Transmembrane</keyword>
<accession>A0A0G1XT22</accession>
<dbReference type="Proteomes" id="UP000034119">
    <property type="component" value="Unassembled WGS sequence"/>
</dbReference>
<keyword evidence="1" id="KW-1133">Transmembrane helix</keyword>
<evidence type="ECO:0008006" key="4">
    <source>
        <dbReference type="Google" id="ProtNLM"/>
    </source>
</evidence>
<dbReference type="InterPro" id="IPR024524">
    <property type="entry name" value="DUF3800"/>
</dbReference>
<dbReference type="Pfam" id="PF12686">
    <property type="entry name" value="DUF3800"/>
    <property type="match status" value="1"/>
</dbReference>
<proteinExistence type="predicted"/>